<dbReference type="Proteomes" id="UP001167796">
    <property type="component" value="Unassembled WGS sequence"/>
</dbReference>
<comment type="similarity">
    <text evidence="1">Belongs to the CsgA/CsgB family.</text>
</comment>
<gene>
    <name evidence="4" type="ORF">Q5H92_16135</name>
</gene>
<keyword evidence="5" id="KW-1185">Reference proteome</keyword>
<dbReference type="RefSeq" id="WP_305012578.1">
    <property type="nucleotide sequence ID" value="NZ_JAUQSX010000008.1"/>
</dbReference>
<proteinExistence type="inferred from homology"/>
<evidence type="ECO:0008006" key="6">
    <source>
        <dbReference type="Google" id="ProtNLM"/>
    </source>
</evidence>
<accession>A0ABT9AFH9</accession>
<dbReference type="Pfam" id="PF07012">
    <property type="entry name" value="Curlin_rpt"/>
    <property type="match status" value="1"/>
</dbReference>
<sequence>MKQLSICTLAGMLALVAYSAQAQQRMPSEAATSEQRLVEDIGLDQLPTTSGSTRNNSVLIQTGTGNVSRLDQQSLASPENQAYLEQVGLTNTAGMSQIGGGNRVYLLQNGASNTAGFTQRGQGNTTTISQQGTGNKITGASGNSEFILEGERNTLKISQTGVNNTVKGEVRESDRTYDIRQYGVNNTLTQIETSSQTPKGYSVEMRGQGINLTIEQSKVVPGVR</sequence>
<evidence type="ECO:0000313" key="4">
    <source>
        <dbReference type="EMBL" id="MDO7847895.1"/>
    </source>
</evidence>
<evidence type="ECO:0000256" key="3">
    <source>
        <dbReference type="SAM" id="SignalP"/>
    </source>
</evidence>
<dbReference type="EMBL" id="JAUQSX010000008">
    <property type="protein sequence ID" value="MDO7847895.1"/>
    <property type="molecule type" value="Genomic_DNA"/>
</dbReference>
<evidence type="ECO:0000256" key="2">
    <source>
        <dbReference type="ARBA" id="ARBA00022729"/>
    </source>
</evidence>
<reference evidence="4" key="1">
    <citation type="submission" date="2023-07" db="EMBL/GenBank/DDBJ databases">
        <authorList>
            <person name="Kim M.K."/>
        </authorList>
    </citation>
    <scope>NUCLEOTIDE SEQUENCE</scope>
    <source>
        <strain evidence="4">M29</strain>
    </source>
</reference>
<keyword evidence="2 3" id="KW-0732">Signal</keyword>
<name>A0ABT9AFH9_9BACT</name>
<feature type="signal peptide" evidence="3">
    <location>
        <begin position="1"/>
        <end position="22"/>
    </location>
</feature>
<feature type="chain" id="PRO_5045528595" description="Curlin associated repeat-containing protein" evidence="3">
    <location>
        <begin position="23"/>
        <end position="224"/>
    </location>
</feature>
<protein>
    <recommendedName>
        <fullName evidence="6">Curlin associated repeat-containing protein</fullName>
    </recommendedName>
</protein>
<comment type="caution">
    <text evidence="4">The sequence shown here is derived from an EMBL/GenBank/DDBJ whole genome shotgun (WGS) entry which is preliminary data.</text>
</comment>
<organism evidence="4 5">
    <name type="scientific">Hymenobacter mellowenesis</name>
    <dbReference type="NCBI Taxonomy" id="3063995"/>
    <lineage>
        <taxon>Bacteria</taxon>
        <taxon>Pseudomonadati</taxon>
        <taxon>Bacteroidota</taxon>
        <taxon>Cytophagia</taxon>
        <taxon>Cytophagales</taxon>
        <taxon>Hymenobacteraceae</taxon>
        <taxon>Hymenobacter</taxon>
    </lineage>
</organism>
<evidence type="ECO:0000313" key="5">
    <source>
        <dbReference type="Proteomes" id="UP001167796"/>
    </source>
</evidence>
<evidence type="ECO:0000256" key="1">
    <source>
        <dbReference type="ARBA" id="ARBA00009766"/>
    </source>
</evidence>
<dbReference type="InterPro" id="IPR009742">
    <property type="entry name" value="Curlin_rpt"/>
</dbReference>